<evidence type="ECO:0000256" key="2">
    <source>
        <dbReference type="ARBA" id="ARBA00005013"/>
    </source>
</evidence>
<dbReference type="PANTHER" id="PTHR42844:SF1">
    <property type="entry name" value="DIHYDRONEOPTERIN ALDOLASE 1-RELATED"/>
    <property type="match status" value="1"/>
</dbReference>
<dbReference type="InterPro" id="IPR006156">
    <property type="entry name" value="Dihydroneopterin_aldolase"/>
</dbReference>
<reference evidence="8 9" key="1">
    <citation type="submission" date="2016-11" db="EMBL/GenBank/DDBJ databases">
        <authorList>
            <person name="Jaros S."/>
            <person name="Januszkiewicz K."/>
            <person name="Wedrychowicz H."/>
        </authorList>
    </citation>
    <scope>NUCLEOTIDE SEQUENCE [LARGE SCALE GENOMIC DNA]</scope>
    <source>
        <strain evidence="8 9">DSM 16010</strain>
    </source>
</reference>
<dbReference type="SMART" id="SM00905">
    <property type="entry name" value="FolB"/>
    <property type="match status" value="1"/>
</dbReference>
<organism evidence="8 9">
    <name type="scientific">Lacicoccus alkaliphilus DSM 16010</name>
    <dbReference type="NCBI Taxonomy" id="1123231"/>
    <lineage>
        <taxon>Bacteria</taxon>
        <taxon>Bacillati</taxon>
        <taxon>Bacillota</taxon>
        <taxon>Bacilli</taxon>
        <taxon>Bacillales</taxon>
        <taxon>Salinicoccaceae</taxon>
        <taxon>Lacicoccus</taxon>
    </lineage>
</organism>
<dbReference type="Proteomes" id="UP000184206">
    <property type="component" value="Unassembled WGS sequence"/>
</dbReference>
<dbReference type="GO" id="GO:0046654">
    <property type="term" value="P:tetrahydrofolate biosynthetic process"/>
    <property type="evidence" value="ECO:0007669"/>
    <property type="project" value="UniProtKB-UniRule"/>
</dbReference>
<dbReference type="CDD" id="cd00534">
    <property type="entry name" value="DHNA_DHNTPE"/>
    <property type="match status" value="1"/>
</dbReference>
<evidence type="ECO:0000256" key="4">
    <source>
        <dbReference type="ARBA" id="ARBA00022909"/>
    </source>
</evidence>
<proteinExistence type="inferred from homology"/>
<dbReference type="EC" id="4.1.2.25" evidence="6"/>
<name>A0A1M7K5B8_9BACL</name>
<dbReference type="GO" id="GO:0004150">
    <property type="term" value="F:dihydroneopterin aldolase activity"/>
    <property type="evidence" value="ECO:0007669"/>
    <property type="project" value="UniProtKB-UniRule"/>
</dbReference>
<dbReference type="GO" id="GO:0005737">
    <property type="term" value="C:cytoplasm"/>
    <property type="evidence" value="ECO:0007669"/>
    <property type="project" value="TreeGrafter"/>
</dbReference>
<dbReference type="SUPFAM" id="SSF55620">
    <property type="entry name" value="Tetrahydrobiopterin biosynthesis enzymes-like"/>
    <property type="match status" value="1"/>
</dbReference>
<comment type="function">
    <text evidence="6">Catalyzes the conversion of 7,8-dihydroneopterin to 6-hydroxymethyl-7,8-dihydropterin.</text>
</comment>
<dbReference type="Gene3D" id="3.30.1130.10">
    <property type="match status" value="1"/>
</dbReference>
<comment type="similarity">
    <text evidence="3 6">Belongs to the DHNA family.</text>
</comment>
<protein>
    <recommendedName>
        <fullName evidence="6">7,8-dihydroneopterin aldolase</fullName>
        <ecNumber evidence="6">4.1.2.25</ecNumber>
    </recommendedName>
</protein>
<dbReference type="UniPathway" id="UPA00077">
    <property type="reaction ID" value="UER00154"/>
</dbReference>
<evidence type="ECO:0000256" key="5">
    <source>
        <dbReference type="ARBA" id="ARBA00023239"/>
    </source>
</evidence>
<keyword evidence="5 6" id="KW-0456">Lyase</keyword>
<dbReference type="Pfam" id="PF02152">
    <property type="entry name" value="FolB"/>
    <property type="match status" value="1"/>
</dbReference>
<evidence type="ECO:0000313" key="9">
    <source>
        <dbReference type="Proteomes" id="UP000184206"/>
    </source>
</evidence>
<evidence type="ECO:0000256" key="1">
    <source>
        <dbReference type="ARBA" id="ARBA00001353"/>
    </source>
</evidence>
<dbReference type="FunFam" id="3.30.1130.10:FF:000003">
    <property type="entry name" value="7,8-dihydroneopterin aldolase"/>
    <property type="match status" value="1"/>
</dbReference>
<evidence type="ECO:0000256" key="6">
    <source>
        <dbReference type="RuleBase" id="RU362079"/>
    </source>
</evidence>
<dbReference type="AlphaFoldDB" id="A0A1M7K5B8"/>
<dbReference type="InterPro" id="IPR043133">
    <property type="entry name" value="GTP-CH-I_C/QueF"/>
</dbReference>
<dbReference type="STRING" id="1123231.SAMN02745189_02454"/>
<evidence type="ECO:0000313" key="8">
    <source>
        <dbReference type="EMBL" id="SHM60183.1"/>
    </source>
</evidence>
<dbReference type="PANTHER" id="PTHR42844">
    <property type="entry name" value="DIHYDRONEOPTERIN ALDOLASE 1-RELATED"/>
    <property type="match status" value="1"/>
</dbReference>
<accession>A0A1M7K5B8</accession>
<sequence length="129" mass="14802">MSDYGKIWMDNIKINGIKVYAYHGALEAERVLGQFFIIDVTMYLDLRTASEDDNLNGTVHYGEAYELIEQIVKSEPVNLIEHLAGKVSMALFDRYDKILEMDVTVTKPSPPIDGHYEDVSITINRKREF</sequence>
<comment type="pathway">
    <text evidence="2 6">Cofactor biosynthesis; tetrahydrofolate biosynthesis; 2-amino-4-hydroxy-6-hydroxymethyl-7,8-dihydropteridine diphosphate from 7,8-dihydroneopterin triphosphate: step 3/4.</text>
</comment>
<dbReference type="InterPro" id="IPR006157">
    <property type="entry name" value="FolB_dom"/>
</dbReference>
<evidence type="ECO:0000256" key="3">
    <source>
        <dbReference type="ARBA" id="ARBA00005708"/>
    </source>
</evidence>
<comment type="catalytic activity">
    <reaction evidence="1 6">
        <text>7,8-dihydroneopterin = 6-hydroxymethyl-7,8-dihydropterin + glycolaldehyde</text>
        <dbReference type="Rhea" id="RHEA:10540"/>
        <dbReference type="ChEBI" id="CHEBI:17001"/>
        <dbReference type="ChEBI" id="CHEBI:17071"/>
        <dbReference type="ChEBI" id="CHEBI:44841"/>
        <dbReference type="EC" id="4.1.2.25"/>
    </reaction>
</comment>
<dbReference type="GO" id="GO:0046656">
    <property type="term" value="P:folic acid biosynthetic process"/>
    <property type="evidence" value="ECO:0007669"/>
    <property type="project" value="UniProtKB-UniRule"/>
</dbReference>
<dbReference type="NCBIfam" id="TIGR00525">
    <property type="entry name" value="folB"/>
    <property type="match status" value="1"/>
</dbReference>
<dbReference type="EMBL" id="FRCF01000015">
    <property type="protein sequence ID" value="SHM60183.1"/>
    <property type="molecule type" value="Genomic_DNA"/>
</dbReference>
<feature type="domain" description="Dihydroneopterin aldolase/epimerase" evidence="7">
    <location>
        <begin position="12"/>
        <end position="125"/>
    </location>
</feature>
<evidence type="ECO:0000259" key="7">
    <source>
        <dbReference type="SMART" id="SM00905"/>
    </source>
</evidence>
<gene>
    <name evidence="8" type="ORF">SAMN02745189_02454</name>
</gene>
<dbReference type="NCBIfam" id="TIGR00526">
    <property type="entry name" value="folB_dom"/>
    <property type="match status" value="1"/>
</dbReference>
<keyword evidence="4 6" id="KW-0289">Folate biosynthesis</keyword>
<keyword evidence="9" id="KW-1185">Reference proteome</keyword>